<evidence type="ECO:0000313" key="2">
    <source>
        <dbReference type="Proteomes" id="UP000789901"/>
    </source>
</evidence>
<organism evidence="1 2">
    <name type="scientific">Gigaspora margarita</name>
    <dbReference type="NCBI Taxonomy" id="4874"/>
    <lineage>
        <taxon>Eukaryota</taxon>
        <taxon>Fungi</taxon>
        <taxon>Fungi incertae sedis</taxon>
        <taxon>Mucoromycota</taxon>
        <taxon>Glomeromycotina</taxon>
        <taxon>Glomeromycetes</taxon>
        <taxon>Diversisporales</taxon>
        <taxon>Gigasporaceae</taxon>
        <taxon>Gigaspora</taxon>
    </lineage>
</organism>
<keyword evidence="2" id="KW-1185">Reference proteome</keyword>
<sequence length="44" mass="4944">NIVIIGHSHSPSTTLKRTSNMFAIDAHEEDLQERCSSHEAQSHE</sequence>
<dbReference type="EMBL" id="CAJVQB010067306">
    <property type="protein sequence ID" value="CAG8841910.1"/>
    <property type="molecule type" value="Genomic_DNA"/>
</dbReference>
<gene>
    <name evidence="1" type="ORF">GMARGA_LOCUS35695</name>
</gene>
<feature type="non-terminal residue" evidence="1">
    <location>
        <position position="1"/>
    </location>
</feature>
<accession>A0ABN7WVK5</accession>
<reference evidence="1 2" key="1">
    <citation type="submission" date="2021-06" db="EMBL/GenBank/DDBJ databases">
        <authorList>
            <person name="Kallberg Y."/>
            <person name="Tangrot J."/>
            <person name="Rosling A."/>
        </authorList>
    </citation>
    <scope>NUCLEOTIDE SEQUENCE [LARGE SCALE GENOMIC DNA]</scope>
    <source>
        <strain evidence="1 2">120-4 pot B 10/14</strain>
    </source>
</reference>
<evidence type="ECO:0000313" key="1">
    <source>
        <dbReference type="EMBL" id="CAG8841910.1"/>
    </source>
</evidence>
<dbReference type="Proteomes" id="UP000789901">
    <property type="component" value="Unassembled WGS sequence"/>
</dbReference>
<protein>
    <submittedName>
        <fullName evidence="1">25972_t:CDS:1</fullName>
    </submittedName>
</protein>
<proteinExistence type="predicted"/>
<name>A0ABN7WVK5_GIGMA</name>
<comment type="caution">
    <text evidence="1">The sequence shown here is derived from an EMBL/GenBank/DDBJ whole genome shotgun (WGS) entry which is preliminary data.</text>
</comment>
<feature type="non-terminal residue" evidence="1">
    <location>
        <position position="44"/>
    </location>
</feature>